<evidence type="ECO:0000256" key="1">
    <source>
        <dbReference type="ARBA" id="ARBA00001933"/>
    </source>
</evidence>
<organism evidence="4 5">
    <name type="scientific">Effusibacillus consociatus</name>
    <dbReference type="NCBI Taxonomy" id="1117041"/>
    <lineage>
        <taxon>Bacteria</taxon>
        <taxon>Bacillati</taxon>
        <taxon>Bacillota</taxon>
        <taxon>Bacilli</taxon>
        <taxon>Bacillales</taxon>
        <taxon>Alicyclobacillaceae</taxon>
        <taxon>Effusibacillus</taxon>
    </lineage>
</organism>
<name>A0ABV9Q8M4_9BACL</name>
<comment type="caution">
    <text evidence="4">The sequence shown here is derived from an EMBL/GenBank/DDBJ whole genome shotgun (WGS) entry which is preliminary data.</text>
</comment>
<dbReference type="SUPFAM" id="SSF53383">
    <property type="entry name" value="PLP-dependent transferases"/>
    <property type="match status" value="1"/>
</dbReference>
<gene>
    <name evidence="4" type="ORF">ACFO8Q_21325</name>
</gene>
<dbReference type="InterPro" id="IPR050103">
    <property type="entry name" value="Class-III_PLP-dep_AT"/>
</dbReference>
<dbReference type="Gene3D" id="3.40.640.10">
    <property type="entry name" value="Type I PLP-dependent aspartate aminotransferase-like (Major domain)"/>
    <property type="match status" value="1"/>
</dbReference>
<comment type="similarity">
    <text evidence="3">Belongs to the class-III pyridoxal-phosphate-dependent aminotransferase family.</text>
</comment>
<sequence>MSKNEQVLSKYEQYINPGLARLLRFMGLSAVEREAEGSVVTDWEGKRMIDCVGGYGTFAFGHKHPRIVQAVEEQLRKMPLSSKIMLCEPMADFAERLCRITPGDLTYTFVCNSGTEAVEGAIKLARIATGRTKIISMFNSFHGKTLGSLSASGKDVYREPFEPLLSGFVHVPFGNLERLEAAIDSDTAAVILEPIQGEAGIIVPPYGYLREVRELCNRKGVLLIADEVQTGMGRTGQIFACEEEGVVPDIMCLAKALGGGVMPIGAFIARPHLYEAYKDAPLLHTSTFGGNPLACAAANAAIDVLLEERLYQEAAVKGSYLMTGLRRLADQYPGTVTEIRGRGLMIGVEFANEAIGGLAMAELIEQGVLTAFALNNLRVTRIEPPLTISKQEMDRVIAAFHKALEGGFSYAVS</sequence>
<dbReference type="InterPro" id="IPR015424">
    <property type="entry name" value="PyrdxlP-dep_Trfase"/>
</dbReference>
<dbReference type="PROSITE" id="PS00600">
    <property type="entry name" value="AA_TRANSFER_CLASS_3"/>
    <property type="match status" value="1"/>
</dbReference>
<dbReference type="EMBL" id="JBHSHC010000147">
    <property type="protein sequence ID" value="MFC4769852.1"/>
    <property type="molecule type" value="Genomic_DNA"/>
</dbReference>
<keyword evidence="4" id="KW-0032">Aminotransferase</keyword>
<dbReference type="Gene3D" id="3.90.1150.10">
    <property type="entry name" value="Aspartate Aminotransferase, domain 1"/>
    <property type="match status" value="1"/>
</dbReference>
<reference evidence="5" key="1">
    <citation type="journal article" date="2019" name="Int. J. Syst. Evol. Microbiol.">
        <title>The Global Catalogue of Microorganisms (GCM) 10K type strain sequencing project: providing services to taxonomists for standard genome sequencing and annotation.</title>
        <authorList>
            <consortium name="The Broad Institute Genomics Platform"/>
            <consortium name="The Broad Institute Genome Sequencing Center for Infectious Disease"/>
            <person name="Wu L."/>
            <person name="Ma J."/>
        </authorList>
    </citation>
    <scope>NUCLEOTIDE SEQUENCE [LARGE SCALE GENOMIC DNA]</scope>
    <source>
        <strain evidence="5">WYCCWR 12678</strain>
    </source>
</reference>
<evidence type="ECO:0000313" key="4">
    <source>
        <dbReference type="EMBL" id="MFC4769852.1"/>
    </source>
</evidence>
<dbReference type="PIRSF" id="PIRSF000521">
    <property type="entry name" value="Transaminase_4ab_Lys_Orn"/>
    <property type="match status" value="1"/>
</dbReference>
<dbReference type="PANTHER" id="PTHR11986">
    <property type="entry name" value="AMINOTRANSFERASE CLASS III"/>
    <property type="match status" value="1"/>
</dbReference>
<protein>
    <submittedName>
        <fullName evidence="4">Aspartate aminotransferase family protein</fullName>
    </submittedName>
</protein>
<keyword evidence="5" id="KW-1185">Reference proteome</keyword>
<dbReference type="InterPro" id="IPR015421">
    <property type="entry name" value="PyrdxlP-dep_Trfase_major"/>
</dbReference>
<accession>A0ABV9Q8M4</accession>
<keyword evidence="4" id="KW-0808">Transferase</keyword>
<evidence type="ECO:0000256" key="2">
    <source>
        <dbReference type="ARBA" id="ARBA00022898"/>
    </source>
</evidence>
<evidence type="ECO:0000256" key="3">
    <source>
        <dbReference type="RuleBase" id="RU003560"/>
    </source>
</evidence>
<dbReference type="PANTHER" id="PTHR11986:SF112">
    <property type="entry name" value="PUTRESCINE AMINOTRANSFERASE"/>
    <property type="match status" value="1"/>
</dbReference>
<comment type="cofactor">
    <cofactor evidence="1">
        <name>pyridoxal 5'-phosphate</name>
        <dbReference type="ChEBI" id="CHEBI:597326"/>
    </cofactor>
</comment>
<dbReference type="RefSeq" id="WP_380028839.1">
    <property type="nucleotide sequence ID" value="NZ_JBHSHC010000147.1"/>
</dbReference>
<keyword evidence="2 3" id="KW-0663">Pyridoxal phosphate</keyword>
<dbReference type="CDD" id="cd00610">
    <property type="entry name" value="OAT_like"/>
    <property type="match status" value="1"/>
</dbReference>
<dbReference type="GO" id="GO:0008483">
    <property type="term" value="F:transaminase activity"/>
    <property type="evidence" value="ECO:0007669"/>
    <property type="project" value="UniProtKB-KW"/>
</dbReference>
<dbReference type="Proteomes" id="UP001596002">
    <property type="component" value="Unassembled WGS sequence"/>
</dbReference>
<dbReference type="InterPro" id="IPR015422">
    <property type="entry name" value="PyrdxlP-dep_Trfase_small"/>
</dbReference>
<dbReference type="InterPro" id="IPR005814">
    <property type="entry name" value="Aminotrans_3"/>
</dbReference>
<dbReference type="Pfam" id="PF00202">
    <property type="entry name" value="Aminotran_3"/>
    <property type="match status" value="1"/>
</dbReference>
<proteinExistence type="inferred from homology"/>
<evidence type="ECO:0000313" key="5">
    <source>
        <dbReference type="Proteomes" id="UP001596002"/>
    </source>
</evidence>
<dbReference type="InterPro" id="IPR049704">
    <property type="entry name" value="Aminotrans_3_PPA_site"/>
</dbReference>